<dbReference type="Pfam" id="PF05278">
    <property type="entry name" value="PEARLI-4"/>
    <property type="match status" value="2"/>
</dbReference>
<feature type="region of interest" description="Disordered" evidence="2">
    <location>
        <begin position="1"/>
        <end position="29"/>
    </location>
</feature>
<feature type="region of interest" description="Disordered" evidence="2">
    <location>
        <begin position="264"/>
        <end position="291"/>
    </location>
</feature>
<feature type="compositionally biased region" description="Basic and acidic residues" evidence="2">
    <location>
        <begin position="100"/>
        <end position="111"/>
    </location>
</feature>
<evidence type="ECO:0000256" key="1">
    <source>
        <dbReference type="SAM" id="Coils"/>
    </source>
</evidence>
<gene>
    <name evidence="3" type="ORF">BUALT_Bualt10G0047100</name>
</gene>
<dbReference type="Proteomes" id="UP000826271">
    <property type="component" value="Unassembled WGS sequence"/>
</dbReference>
<evidence type="ECO:0000313" key="3">
    <source>
        <dbReference type="EMBL" id="KAG8374933.1"/>
    </source>
</evidence>
<feature type="coiled-coil region" evidence="1">
    <location>
        <begin position="551"/>
        <end position="585"/>
    </location>
</feature>
<accession>A0AAV6X714</accession>
<reference evidence="3" key="1">
    <citation type="submission" date="2019-10" db="EMBL/GenBank/DDBJ databases">
        <authorList>
            <person name="Zhang R."/>
            <person name="Pan Y."/>
            <person name="Wang J."/>
            <person name="Ma R."/>
            <person name="Yu S."/>
        </authorList>
    </citation>
    <scope>NUCLEOTIDE SEQUENCE</scope>
    <source>
        <strain evidence="3">LA-IB0</strain>
        <tissue evidence="3">Leaf</tissue>
    </source>
</reference>
<dbReference type="AlphaFoldDB" id="A0AAV6X714"/>
<feature type="compositionally biased region" description="Polar residues" evidence="2">
    <location>
        <begin position="278"/>
        <end position="289"/>
    </location>
</feature>
<protein>
    <submittedName>
        <fullName evidence="3">Uncharacterized protein</fullName>
    </submittedName>
</protein>
<dbReference type="EMBL" id="WHWC01000010">
    <property type="protein sequence ID" value="KAG8374933.1"/>
    <property type="molecule type" value="Genomic_DNA"/>
</dbReference>
<keyword evidence="4" id="KW-1185">Reference proteome</keyword>
<feature type="compositionally biased region" description="Low complexity" evidence="2">
    <location>
        <begin position="265"/>
        <end position="274"/>
    </location>
</feature>
<proteinExistence type="predicted"/>
<feature type="coiled-coil region" evidence="1">
    <location>
        <begin position="387"/>
        <end position="421"/>
    </location>
</feature>
<comment type="caution">
    <text evidence="3">The sequence shown here is derived from an EMBL/GenBank/DDBJ whole genome shotgun (WGS) entry which is preliminary data.</text>
</comment>
<organism evidence="3 4">
    <name type="scientific">Buddleja alternifolia</name>
    <dbReference type="NCBI Taxonomy" id="168488"/>
    <lineage>
        <taxon>Eukaryota</taxon>
        <taxon>Viridiplantae</taxon>
        <taxon>Streptophyta</taxon>
        <taxon>Embryophyta</taxon>
        <taxon>Tracheophyta</taxon>
        <taxon>Spermatophyta</taxon>
        <taxon>Magnoliopsida</taxon>
        <taxon>eudicotyledons</taxon>
        <taxon>Gunneridae</taxon>
        <taxon>Pentapetalae</taxon>
        <taxon>asterids</taxon>
        <taxon>lamiids</taxon>
        <taxon>Lamiales</taxon>
        <taxon>Scrophulariaceae</taxon>
        <taxon>Buddlejeae</taxon>
        <taxon>Buddleja</taxon>
    </lineage>
</organism>
<keyword evidence="1" id="KW-0175">Coiled coil</keyword>
<feature type="region of interest" description="Disordered" evidence="2">
    <location>
        <begin position="90"/>
        <end position="111"/>
    </location>
</feature>
<dbReference type="InterPro" id="IPR007942">
    <property type="entry name" value="PLipase-like"/>
</dbReference>
<evidence type="ECO:0000256" key="2">
    <source>
        <dbReference type="SAM" id="MobiDB-lite"/>
    </source>
</evidence>
<sequence>MQKKIVETNGQDPDTGDHPEETNVQEKSVEEIVQSEANLRQSGINTNEELGLGAYYGEGGLYDTNGWYYYGGERCVDDFDYYNDQEHVKTNPSTAKKKGKESIDKGKKKVSDAFRDDEIDSRSEYDDSSDADYVQLAYESDELGSVRCDAPSILLGDLENSTLPPPLAFRKPPATDGGAEVDEEPSIEWIRAKYGDIEKNCDLKSEVIRKGVLTGICNVLMELKIEELNAVEEPRRDDVTFLQHKKRRDKWRCTAHTTTATWFQPSSNPPNIIRSPEKQTPTQSNSISLPPQPIYVEEPTIELIKARYGDIDKDCDLKSEMMRKVNLTGICSVLKELHKLKIEQLHVDSLEKYYDAVKDAEKIKIDMKWLRPQLDRIKEAIDSKVGAKRLIAERDVQRNKLKKQEEELKALNTEKRKIMEEMALKITSKEKEMALANVTMRCLDRDIASWTSKFELFKIDEEPTIESIKAKYGNIDKYCDLKSQVMRKGVLTGICNVLKELKRLKIEEFNAGSLEKFYDAVKDAERLKIDVKWFRGQLNRIKEAINSKLGVIELIAQRNEQRNKLKKQEEELKALDTKKQKVVEEMALAITSKEKEMALANVTIRCLDRDIASGTTKFEHFKRSSLLGSLF</sequence>
<dbReference type="PANTHER" id="PTHR35358:SF7">
    <property type="entry name" value="EXPRESSED PROTEIN"/>
    <property type="match status" value="1"/>
</dbReference>
<evidence type="ECO:0000313" key="4">
    <source>
        <dbReference type="Proteomes" id="UP000826271"/>
    </source>
</evidence>
<dbReference type="PANTHER" id="PTHR35358">
    <property type="entry name" value="OS06G0711100 PROTEIN"/>
    <property type="match status" value="1"/>
</dbReference>
<name>A0AAV6X714_9LAMI</name>